<evidence type="ECO:0000259" key="4">
    <source>
        <dbReference type="SMART" id="SM00484"/>
    </source>
</evidence>
<evidence type="ECO:0000259" key="5">
    <source>
        <dbReference type="SMART" id="SM00485"/>
    </source>
</evidence>
<protein>
    <submittedName>
        <fullName evidence="6">Uncharacterized protein</fullName>
    </submittedName>
</protein>
<evidence type="ECO:0000313" key="6">
    <source>
        <dbReference type="EMBL" id="KAG2492199.1"/>
    </source>
</evidence>
<reference evidence="6" key="1">
    <citation type="journal article" date="2020" name="bioRxiv">
        <title>Comparative genomics of Chlamydomonas.</title>
        <authorList>
            <person name="Craig R.J."/>
            <person name="Hasan A.R."/>
            <person name="Ness R.W."/>
            <person name="Keightley P.D."/>
        </authorList>
    </citation>
    <scope>NUCLEOTIDE SEQUENCE</scope>
    <source>
        <strain evidence="6">CCAP 11/70</strain>
    </source>
</reference>
<name>A0A835Y730_9CHLO</name>
<feature type="compositionally biased region" description="Gly residues" evidence="3">
    <location>
        <begin position="748"/>
        <end position="757"/>
    </location>
</feature>
<feature type="compositionally biased region" description="Gly residues" evidence="3">
    <location>
        <begin position="994"/>
        <end position="1003"/>
    </location>
</feature>
<dbReference type="Pfam" id="PF00752">
    <property type="entry name" value="XPG_N"/>
    <property type="match status" value="1"/>
</dbReference>
<evidence type="ECO:0000256" key="1">
    <source>
        <dbReference type="ARBA" id="ARBA00022722"/>
    </source>
</evidence>
<feature type="region of interest" description="Disordered" evidence="3">
    <location>
        <begin position="597"/>
        <end position="1046"/>
    </location>
</feature>
<feature type="compositionally biased region" description="Low complexity" evidence="3">
    <location>
        <begin position="551"/>
        <end position="578"/>
    </location>
</feature>
<keyword evidence="2" id="KW-0378">Hydrolase</keyword>
<accession>A0A835Y730</accession>
<dbReference type="Pfam" id="PF00867">
    <property type="entry name" value="XPG_I"/>
    <property type="match status" value="1"/>
</dbReference>
<feature type="compositionally biased region" description="Acidic residues" evidence="3">
    <location>
        <begin position="637"/>
        <end position="649"/>
    </location>
</feature>
<dbReference type="AlphaFoldDB" id="A0A835Y730"/>
<dbReference type="SMART" id="SM00484">
    <property type="entry name" value="XPGI"/>
    <property type="match status" value="1"/>
</dbReference>
<feature type="compositionally biased region" description="Polar residues" evidence="3">
    <location>
        <begin position="931"/>
        <end position="946"/>
    </location>
</feature>
<evidence type="ECO:0000256" key="2">
    <source>
        <dbReference type="ARBA" id="ARBA00022801"/>
    </source>
</evidence>
<gene>
    <name evidence="6" type="ORF">HYH03_009446</name>
</gene>
<proteinExistence type="predicted"/>
<dbReference type="SUPFAM" id="SSF47807">
    <property type="entry name" value="5' to 3' exonuclease, C-terminal subdomain"/>
    <property type="match status" value="1"/>
</dbReference>
<keyword evidence="7" id="KW-1185">Reference proteome</keyword>
<keyword evidence="1" id="KW-0540">Nuclease</keyword>
<dbReference type="Proteomes" id="UP000612055">
    <property type="component" value="Unassembled WGS sequence"/>
</dbReference>
<dbReference type="GO" id="GO:0017108">
    <property type="term" value="F:5'-flap endonuclease activity"/>
    <property type="evidence" value="ECO:0007669"/>
    <property type="project" value="TreeGrafter"/>
</dbReference>
<feature type="compositionally biased region" description="Gly residues" evidence="3">
    <location>
        <begin position="793"/>
        <end position="815"/>
    </location>
</feature>
<feature type="domain" description="XPG N-terminal" evidence="5">
    <location>
        <begin position="1"/>
        <end position="108"/>
    </location>
</feature>
<dbReference type="InterPro" id="IPR006085">
    <property type="entry name" value="XPG_DNA_repair_N"/>
</dbReference>
<dbReference type="InterPro" id="IPR006086">
    <property type="entry name" value="XPG-I_dom"/>
</dbReference>
<feature type="compositionally biased region" description="Acidic residues" evidence="3">
    <location>
        <begin position="702"/>
        <end position="713"/>
    </location>
</feature>
<dbReference type="OrthoDB" id="2959108at2759"/>
<sequence length="1139" mass="115190">MGVTQLWQALNEYDCVCTSLHGSSAEVVDQLCGKALAIDLSVWLFQCSQQSELKEAIYDEHARVLMIMLYRVLNLLRYGATPIFVLEGDTPEAKMGRLQQRSLAKGFGGAAGGNRRGGRHDALGRKVVELLDLLGVPHVDAPGEAEAMCAALAAAGLADAVVTSDVDCLLFGAPRAFKECRVNMDTPRLNTLELLDAREAARRAFGLTGSSGCVHALRAVAVLAGCDYSVGGGRGVGIKLAMEAVQQLTVKKEDDAHVLPQLLAYLQTGPDPRITALTKCTGCKTCGHEKHGRGPCADCGPGPCRPKAASAGCACAFHRSEPQRKFMRVISRASATGSSFLEDCRTALAAFEDETRRATRAAAQLRASVGAFRWSRRPDVEGVYELMQPLLGNTSADPDKLIWTSQDVRDKLRPVLIEWDLRQGPRPTGSAAACVEFIPRRIKQLAAKDGANWAYLVEFDRSDTVNPSLAGPDRAALSDSRSVKARHVRCSLVQRLWPQLLAAKEEEAQAKEQAKLEKAAKPKRTRKKAGDAAGGAGSGADTVSGSGGLCTASPITVGTGTTTAPGSGSRRSGPLLRLGSGGSGSIARYLKPIGAAGAGPSAAAAAGGGGAASRRAEDRNLAPDQDRARNRARELYDIADDDEEDDDDLYGNLFGGTQRNDGGEAAAGAAAAAAGGAIGTPPRGLGRAGGHGGTADQRDDDGYGAEYGGSDDEDRARAGPSGRPRAAGGDGSAARPPRRRRQPVHGAAGDGGSGSGSDLGKEDVGHGDGGGVAARPGGADDRTFRRAEPTGPGPGAGAGAGAGPNGRAGVGGAGAGATRSGATAGPSGLQRGGPTAAQGGPTIGPGTAVDEDEVLDLTDSPAVAAPPKPAAAAAAATEAAEAEQGYGGWGWRRRSRELPPPPGPAVQAQDPDPEPRPLAEARPGAEPGASPHQSDQGINGTGTRSGRLQRALFPDSQQQPGPAAPAAARRPAQSGLRAAAAAEPRGRAAEDAPGAGGGLGMGVEGSPPKRQNTGDSGSSGGGGSGGGGSGSGSGSDLQGEAPGRRAARLDAAAPLAARVAARAAAAAAGAGAAPAAARVAAVAAAAQPRPLAVDLTLSSDEDDDEGNGAGRVVPKGRAVTRAAARAAAEDSDEDVVDLT</sequence>
<evidence type="ECO:0000256" key="3">
    <source>
        <dbReference type="SAM" id="MobiDB-lite"/>
    </source>
</evidence>
<dbReference type="Gene3D" id="3.40.50.1010">
    <property type="entry name" value="5'-nuclease"/>
    <property type="match status" value="1"/>
</dbReference>
<dbReference type="InterPro" id="IPR029060">
    <property type="entry name" value="PIN-like_dom_sf"/>
</dbReference>
<feature type="region of interest" description="Disordered" evidence="3">
    <location>
        <begin position="513"/>
        <end position="578"/>
    </location>
</feature>
<feature type="compositionally biased region" description="Basic and acidic residues" evidence="3">
    <location>
        <begin position="778"/>
        <end position="788"/>
    </location>
</feature>
<dbReference type="InterPro" id="IPR006084">
    <property type="entry name" value="XPG/Rad2"/>
</dbReference>
<dbReference type="PANTHER" id="PTHR11081:SF59">
    <property type="entry name" value="FI23547P1"/>
    <property type="match status" value="1"/>
</dbReference>
<dbReference type="PRINTS" id="PR00853">
    <property type="entry name" value="XPGRADSUPER"/>
</dbReference>
<feature type="compositionally biased region" description="Low complexity" evidence="3">
    <location>
        <begin position="663"/>
        <end position="675"/>
    </location>
</feature>
<dbReference type="SMART" id="SM00485">
    <property type="entry name" value="XPGN"/>
    <property type="match status" value="1"/>
</dbReference>
<dbReference type="PANTHER" id="PTHR11081">
    <property type="entry name" value="FLAP ENDONUCLEASE FAMILY MEMBER"/>
    <property type="match status" value="1"/>
</dbReference>
<feature type="compositionally biased region" description="Low complexity" evidence="3">
    <location>
        <begin position="816"/>
        <end position="828"/>
    </location>
</feature>
<dbReference type="InterPro" id="IPR036279">
    <property type="entry name" value="5-3_exonuclease_C_sf"/>
</dbReference>
<feature type="region of interest" description="Disordered" evidence="3">
    <location>
        <begin position="1094"/>
        <end position="1118"/>
    </location>
</feature>
<feature type="compositionally biased region" description="Basic and acidic residues" evidence="3">
    <location>
        <begin position="614"/>
        <end position="636"/>
    </location>
</feature>
<feature type="domain" description="XPG-I" evidence="4">
    <location>
        <begin position="132"/>
        <end position="207"/>
    </location>
</feature>
<dbReference type="EMBL" id="JAEHOE010000046">
    <property type="protein sequence ID" value="KAG2492199.1"/>
    <property type="molecule type" value="Genomic_DNA"/>
</dbReference>
<evidence type="ECO:0000313" key="7">
    <source>
        <dbReference type="Proteomes" id="UP000612055"/>
    </source>
</evidence>
<feature type="compositionally biased region" description="Low complexity" evidence="3">
    <location>
        <begin position="718"/>
        <end position="735"/>
    </location>
</feature>
<dbReference type="SUPFAM" id="SSF88723">
    <property type="entry name" value="PIN domain-like"/>
    <property type="match status" value="1"/>
</dbReference>
<feature type="compositionally biased region" description="Gly residues" evidence="3">
    <location>
        <begin position="1017"/>
        <end position="1033"/>
    </location>
</feature>
<feature type="compositionally biased region" description="Low complexity" evidence="3">
    <location>
        <begin position="956"/>
        <end position="983"/>
    </location>
</feature>
<feature type="compositionally biased region" description="Low complexity" evidence="3">
    <location>
        <begin position="870"/>
        <end position="883"/>
    </location>
</feature>
<comment type="caution">
    <text evidence="6">The sequence shown here is derived from an EMBL/GenBank/DDBJ whole genome shotgun (WGS) entry which is preliminary data.</text>
</comment>
<organism evidence="6 7">
    <name type="scientific">Edaphochlamys debaryana</name>
    <dbReference type="NCBI Taxonomy" id="47281"/>
    <lineage>
        <taxon>Eukaryota</taxon>
        <taxon>Viridiplantae</taxon>
        <taxon>Chlorophyta</taxon>
        <taxon>core chlorophytes</taxon>
        <taxon>Chlorophyceae</taxon>
        <taxon>CS clade</taxon>
        <taxon>Chlamydomonadales</taxon>
        <taxon>Chlamydomonadales incertae sedis</taxon>
        <taxon>Edaphochlamys</taxon>
    </lineage>
</organism>